<evidence type="ECO:0000259" key="8">
    <source>
        <dbReference type="PROSITE" id="PS50016"/>
    </source>
</evidence>
<dbReference type="PANTHER" id="PTHR46508">
    <property type="entry name" value="PHD FINGER FAMILY PROTEIN"/>
    <property type="match status" value="1"/>
</dbReference>
<feature type="region of interest" description="Disordered" evidence="7">
    <location>
        <begin position="842"/>
        <end position="876"/>
    </location>
</feature>
<feature type="compositionally biased region" description="Basic residues" evidence="7">
    <location>
        <begin position="270"/>
        <end position="279"/>
    </location>
</feature>
<feature type="compositionally biased region" description="Polar residues" evidence="7">
    <location>
        <begin position="842"/>
        <end position="863"/>
    </location>
</feature>
<evidence type="ECO:0000256" key="5">
    <source>
        <dbReference type="ARBA" id="ARBA00023242"/>
    </source>
</evidence>
<keyword evidence="5" id="KW-0539">Nucleus</keyword>
<dbReference type="SMART" id="SM00249">
    <property type="entry name" value="PHD"/>
    <property type="match status" value="1"/>
</dbReference>
<dbReference type="InterPro" id="IPR001965">
    <property type="entry name" value="Znf_PHD"/>
</dbReference>
<name>A0A9N7NNZ6_STRHE</name>
<dbReference type="GO" id="GO:0008270">
    <property type="term" value="F:zinc ion binding"/>
    <property type="evidence" value="ECO:0007669"/>
    <property type="project" value="UniProtKB-KW"/>
</dbReference>
<proteinExistence type="predicted"/>
<dbReference type="InterPro" id="IPR018501">
    <property type="entry name" value="DDT_dom"/>
</dbReference>
<sequence length="1413" mass="157676">MEYVGRQVKKEFQGHVTNFGLVQAYEPATGVFKIVYDGGVSEELELADVSSLMLSTESPPPPPSGAPIRKRGRPKKRRCIVNEGMDNCNPEIESGVGENLLAREAGSGVFDLNSNRGLDLNVDALNAISSEGNLRGLDLNEGVNLELNEKSCLNNVGWNSAKEIIDLNLDASEDCEKLTDGREGHCFDLNLQLTDDEVKNMEECEPLKGANESVLAERNMQVSAGLSEHDIKENVVNMDSKNRSAVIEKKEDSPVRNCVSGVDNGNVAAQKKKRGRKRKDVSLDNIEVSTPKPQNGNVEPELDSVEGTPLKTGDDLVDYENGVSGIVTRGRRVKIRKVLENIVPLPTPSTGLRRSSRRAKRETLSDSDKVSNAADFDDIDQKLPPPAISFMSQEKKMTKSRRKAPCPVIPSPKVELPQSSCKLDLGRVPVVDLISVYAFLRSFSTLLFLSPFELDDFVVSVKCTNSTLLFDSIHVSLLRTLRKHLESLSNEGSVSAINCLRSLNWDLLDLITWPMFTVEYLLLHSPGHIPGLDRCHLKILLNDYYKLPVSAKVEILRHLCDDVVEVEAVRLELSRRTSATEYHMGLARDVKFESSSKRKPAMDVANTSCVTEENAEEPADWNSDECCLCKMDGSLICCDGCPAAFHSRCVGVLSSLLPEGDWYCPECAIEKNKPWMKVGKSIRGAQLLGSDIYGRIFYSSCGYLLVLESCNEEYSFCCYNRNDLPALIEALESAPFAYDSIISAIREHWNVVREEGGPKNDFDSRSSSVKSTFPEKGQLQSIDMAPSEFLNKNEFFAEKRSDEKSVASTGTTFSNNAELDNAKNGISMLESDNNVLKMENHVASSEGSNDVMQTFSNTDTSKANGPPDSSIREPESNNCHILGKLVDGGDHHMTLTSVNVEKVKNLHSENHGYAPDSISSEVLSPVHCRRKYVNHYELARTASSFYEEFTSKSSGKTSEATLKTVEEIIAGQVKVVLNRFAEFSWSNIQKSNVKSRKERCGWCFFCRFPEDERDCLFIMNDAIPAVENFTCEILGIQSGERNNHILDIMCHIICLEGHLQGLLLGSWLKPNYSLLWRKSVLEVVDLAPLKMLLLKLESNLHHLAISDDWRKHVDSVVTVGSASHIISSSARASPNHGAGRKKAKSSEVGITPSSNAATGLSLFWWRGGRGSRMLFSWKVLPHTLVSKAARQGGGKKIPGVLYPEIGEYAKRTKSASWRAAVETSTSVEQLALQIRELDANIRWNDIRKSNLIIDTDIKKPVKSFKKVIIRRKCSEGSVVRYLLDFGKRRFIPDVVLKHGTMFEDSSNERKRYWLEESHVPLHLLKSFEEKRVARKSNKMNSGELHESRGIMRKPVEKKGFEYLFLKAERPEIYQCGHCKKNVLVREAVSCQHCKGIHLNLLRLFYCVGLGIFL</sequence>
<dbReference type="PROSITE" id="PS50016">
    <property type="entry name" value="ZF_PHD_2"/>
    <property type="match status" value="1"/>
</dbReference>
<dbReference type="OrthoDB" id="784962at2759"/>
<evidence type="ECO:0000256" key="7">
    <source>
        <dbReference type="SAM" id="MobiDB-lite"/>
    </source>
</evidence>
<accession>A0A9N7NNZ6</accession>
<dbReference type="InterPro" id="IPR056618">
    <property type="entry name" value="Chromo_PTM"/>
</dbReference>
<evidence type="ECO:0000256" key="6">
    <source>
        <dbReference type="PROSITE-ProRule" id="PRU00146"/>
    </source>
</evidence>
<keyword evidence="3 6" id="KW-0863">Zinc-finger</keyword>
<dbReference type="InterPro" id="IPR011011">
    <property type="entry name" value="Znf_FYVE_PHD"/>
</dbReference>
<feature type="compositionally biased region" description="Polar residues" evidence="7">
    <location>
        <begin position="287"/>
        <end position="297"/>
    </location>
</feature>
<dbReference type="Pfam" id="PF21743">
    <property type="entry name" value="PTM_DIR17_Tudor"/>
    <property type="match status" value="1"/>
</dbReference>
<feature type="domain" description="PHD-type" evidence="8">
    <location>
        <begin position="623"/>
        <end position="670"/>
    </location>
</feature>
<dbReference type="PROSITE" id="PS50827">
    <property type="entry name" value="DDT"/>
    <property type="match status" value="1"/>
</dbReference>
<dbReference type="PANTHER" id="PTHR46508:SF5">
    <property type="entry name" value="PHD-FINGER AND DNA BINDING DOMAIN-CONTAINING PROTEIN"/>
    <property type="match status" value="1"/>
</dbReference>
<dbReference type="SUPFAM" id="SSF57903">
    <property type="entry name" value="FYVE/PHD zinc finger"/>
    <property type="match status" value="1"/>
</dbReference>
<dbReference type="EMBL" id="CACSLK010027840">
    <property type="protein sequence ID" value="CAA0833494.1"/>
    <property type="molecule type" value="Genomic_DNA"/>
</dbReference>
<comment type="subcellular location">
    <subcellularLocation>
        <location evidence="1">Nucleus</location>
    </subcellularLocation>
</comment>
<dbReference type="InterPro" id="IPR047365">
    <property type="entry name" value="Tudor_AtPTM-like"/>
</dbReference>
<dbReference type="PROSITE" id="PS01359">
    <property type="entry name" value="ZF_PHD_1"/>
    <property type="match status" value="1"/>
</dbReference>
<dbReference type="Gene3D" id="3.30.40.10">
    <property type="entry name" value="Zinc/RING finger domain, C3HC4 (zinc finger)"/>
    <property type="match status" value="1"/>
</dbReference>
<dbReference type="GO" id="GO:0000785">
    <property type="term" value="C:chromatin"/>
    <property type="evidence" value="ECO:0007669"/>
    <property type="project" value="UniProtKB-ARBA"/>
</dbReference>
<evidence type="ECO:0000259" key="9">
    <source>
        <dbReference type="PROSITE" id="PS50827"/>
    </source>
</evidence>
<dbReference type="Pfam" id="PF00628">
    <property type="entry name" value="PHD"/>
    <property type="match status" value="1"/>
</dbReference>
<dbReference type="Proteomes" id="UP001153555">
    <property type="component" value="Unassembled WGS sequence"/>
</dbReference>
<feature type="region of interest" description="Disordered" evidence="7">
    <location>
        <begin position="756"/>
        <end position="777"/>
    </location>
</feature>
<reference evidence="10" key="1">
    <citation type="submission" date="2019-12" db="EMBL/GenBank/DDBJ databases">
        <authorList>
            <person name="Scholes J."/>
        </authorList>
    </citation>
    <scope>NUCLEOTIDE SEQUENCE</scope>
</reference>
<protein>
    <submittedName>
        <fullName evidence="10">Uncharacterized protein</fullName>
    </submittedName>
</protein>
<organism evidence="10 11">
    <name type="scientific">Striga hermonthica</name>
    <name type="common">Purple witchweed</name>
    <name type="synonym">Buchnera hermonthica</name>
    <dbReference type="NCBI Taxonomy" id="68872"/>
    <lineage>
        <taxon>Eukaryota</taxon>
        <taxon>Viridiplantae</taxon>
        <taxon>Streptophyta</taxon>
        <taxon>Embryophyta</taxon>
        <taxon>Tracheophyta</taxon>
        <taxon>Spermatophyta</taxon>
        <taxon>Magnoliopsida</taxon>
        <taxon>eudicotyledons</taxon>
        <taxon>Gunneridae</taxon>
        <taxon>Pentapetalae</taxon>
        <taxon>asterids</taxon>
        <taxon>lamiids</taxon>
        <taxon>Lamiales</taxon>
        <taxon>Orobanchaceae</taxon>
        <taxon>Buchnereae</taxon>
        <taxon>Striga</taxon>
    </lineage>
</organism>
<dbReference type="CDD" id="cd15539">
    <property type="entry name" value="PHD1_AIRE"/>
    <property type="match status" value="1"/>
</dbReference>
<gene>
    <name evidence="10" type="ORF">SHERM_28753</name>
</gene>
<dbReference type="InterPro" id="IPR019786">
    <property type="entry name" value="Zinc_finger_PHD-type_CS"/>
</dbReference>
<keyword evidence="2" id="KW-0479">Metal-binding</keyword>
<dbReference type="GO" id="GO:0005634">
    <property type="term" value="C:nucleus"/>
    <property type="evidence" value="ECO:0007669"/>
    <property type="project" value="UniProtKB-SubCell"/>
</dbReference>
<keyword evidence="4" id="KW-0862">Zinc</keyword>
<feature type="region of interest" description="Disordered" evidence="7">
    <location>
        <begin position="264"/>
        <end position="313"/>
    </location>
</feature>
<dbReference type="InterPro" id="IPR028942">
    <property type="entry name" value="WHIM1_dom"/>
</dbReference>
<dbReference type="Pfam" id="PF15612">
    <property type="entry name" value="WHIM1"/>
    <property type="match status" value="1"/>
</dbReference>
<dbReference type="SMART" id="SM00571">
    <property type="entry name" value="DDT"/>
    <property type="match status" value="1"/>
</dbReference>
<evidence type="ECO:0000256" key="3">
    <source>
        <dbReference type="ARBA" id="ARBA00022771"/>
    </source>
</evidence>
<keyword evidence="11" id="KW-1185">Reference proteome</keyword>
<feature type="region of interest" description="Disordered" evidence="7">
    <location>
        <begin position="1128"/>
        <end position="1150"/>
    </location>
</feature>
<feature type="domain" description="DDT" evidence="9">
    <location>
        <begin position="427"/>
        <end position="487"/>
    </location>
</feature>
<evidence type="ECO:0000256" key="4">
    <source>
        <dbReference type="ARBA" id="ARBA00022833"/>
    </source>
</evidence>
<evidence type="ECO:0000313" key="11">
    <source>
        <dbReference type="Proteomes" id="UP001153555"/>
    </source>
</evidence>
<evidence type="ECO:0000256" key="2">
    <source>
        <dbReference type="ARBA" id="ARBA00022723"/>
    </source>
</evidence>
<feature type="region of interest" description="Disordered" evidence="7">
    <location>
        <begin position="51"/>
        <end position="75"/>
    </location>
</feature>
<dbReference type="InterPro" id="IPR019787">
    <property type="entry name" value="Znf_PHD-finger"/>
</dbReference>
<evidence type="ECO:0000313" key="10">
    <source>
        <dbReference type="EMBL" id="CAA0833494.1"/>
    </source>
</evidence>
<dbReference type="Pfam" id="PF02791">
    <property type="entry name" value="DDT"/>
    <property type="match status" value="1"/>
</dbReference>
<evidence type="ECO:0000256" key="1">
    <source>
        <dbReference type="ARBA" id="ARBA00004123"/>
    </source>
</evidence>
<comment type="caution">
    <text evidence="10">The sequence shown here is derived from an EMBL/GenBank/DDBJ whole genome shotgun (WGS) entry which is preliminary data.</text>
</comment>
<feature type="region of interest" description="Disordered" evidence="7">
    <location>
        <begin position="348"/>
        <end position="370"/>
    </location>
</feature>
<dbReference type="InterPro" id="IPR013083">
    <property type="entry name" value="Znf_RING/FYVE/PHD"/>
</dbReference>
<dbReference type="Pfam" id="PF24294">
    <property type="entry name" value="Chromo_PTM"/>
    <property type="match status" value="1"/>
</dbReference>